<feature type="domain" description="Radical SAM core" evidence="14">
    <location>
        <begin position="128"/>
        <end position="360"/>
    </location>
</feature>
<dbReference type="InterPro" id="IPR002792">
    <property type="entry name" value="TRAM_dom"/>
</dbReference>
<dbReference type="SUPFAM" id="SSF102114">
    <property type="entry name" value="Radical SAM enzymes"/>
    <property type="match status" value="1"/>
</dbReference>
<dbReference type="Proteomes" id="UP000280417">
    <property type="component" value="Unassembled WGS sequence"/>
</dbReference>
<dbReference type="EC" id="2.8.4.5" evidence="3"/>
<evidence type="ECO:0000256" key="3">
    <source>
        <dbReference type="ARBA" id="ARBA00013273"/>
    </source>
</evidence>
<dbReference type="EMBL" id="QMQA01000056">
    <property type="protein sequence ID" value="RLE14187.1"/>
    <property type="molecule type" value="Genomic_DNA"/>
</dbReference>
<evidence type="ECO:0000256" key="8">
    <source>
        <dbReference type="ARBA" id="ARBA00023004"/>
    </source>
</evidence>
<keyword evidence="4" id="KW-0004">4Fe-4S</keyword>
<dbReference type="PANTHER" id="PTHR11918">
    <property type="entry name" value="RADICAL SAM PROTEINS"/>
    <property type="match status" value="1"/>
</dbReference>
<evidence type="ECO:0000256" key="9">
    <source>
        <dbReference type="ARBA" id="ARBA00023014"/>
    </source>
</evidence>
<comment type="caution">
    <text evidence="15">The sequence shown here is derived from an EMBL/GenBank/DDBJ whole genome shotgun (WGS) entry which is preliminary data.</text>
</comment>
<evidence type="ECO:0000259" key="13">
    <source>
        <dbReference type="PROSITE" id="PS51449"/>
    </source>
</evidence>
<dbReference type="InterPro" id="IPR020612">
    <property type="entry name" value="Methylthiotransferase_CS"/>
</dbReference>
<dbReference type="PANTHER" id="PTHR11918:SF45">
    <property type="entry name" value="THREONYLCARBAMOYLADENOSINE TRNA METHYLTHIOTRANSFERASE"/>
    <property type="match status" value="1"/>
</dbReference>
<evidence type="ECO:0000256" key="4">
    <source>
        <dbReference type="ARBA" id="ARBA00022485"/>
    </source>
</evidence>
<comment type="catalytic activity">
    <reaction evidence="11">
        <text>N(6)-L-threonylcarbamoyladenosine(37) in tRNA + (sulfur carrier)-SH + AH2 + 2 S-adenosyl-L-methionine = 2-methylsulfanyl-N(6)-L-threonylcarbamoyladenosine(37) in tRNA + (sulfur carrier)-H + 5'-deoxyadenosine + L-methionine + A + S-adenosyl-L-homocysteine + 2 H(+)</text>
        <dbReference type="Rhea" id="RHEA:37075"/>
        <dbReference type="Rhea" id="RHEA-COMP:10163"/>
        <dbReference type="Rhea" id="RHEA-COMP:11092"/>
        <dbReference type="Rhea" id="RHEA-COMP:14737"/>
        <dbReference type="Rhea" id="RHEA-COMP:14739"/>
        <dbReference type="ChEBI" id="CHEBI:13193"/>
        <dbReference type="ChEBI" id="CHEBI:15378"/>
        <dbReference type="ChEBI" id="CHEBI:17319"/>
        <dbReference type="ChEBI" id="CHEBI:17499"/>
        <dbReference type="ChEBI" id="CHEBI:29917"/>
        <dbReference type="ChEBI" id="CHEBI:57844"/>
        <dbReference type="ChEBI" id="CHEBI:57856"/>
        <dbReference type="ChEBI" id="CHEBI:59789"/>
        <dbReference type="ChEBI" id="CHEBI:64428"/>
        <dbReference type="ChEBI" id="CHEBI:74418"/>
        <dbReference type="ChEBI" id="CHEBI:74420"/>
        <dbReference type="EC" id="2.8.4.5"/>
    </reaction>
</comment>
<dbReference type="Gene3D" id="3.40.50.12160">
    <property type="entry name" value="Methylthiotransferase, N-terminal domain"/>
    <property type="match status" value="1"/>
</dbReference>
<gene>
    <name evidence="15" type="ORF">DRJ04_02875</name>
</gene>
<dbReference type="FunFam" id="3.80.30.20:FF:000001">
    <property type="entry name" value="tRNA-2-methylthio-N(6)-dimethylallyladenosine synthase 2"/>
    <property type="match status" value="1"/>
</dbReference>
<dbReference type="Pfam" id="PF04055">
    <property type="entry name" value="Radical_SAM"/>
    <property type="match status" value="1"/>
</dbReference>
<name>A0A662DI38_UNCAE</name>
<evidence type="ECO:0000256" key="11">
    <source>
        <dbReference type="ARBA" id="ARBA00051661"/>
    </source>
</evidence>
<dbReference type="Gene3D" id="3.80.30.20">
    <property type="entry name" value="tm_1862 like domain"/>
    <property type="match status" value="1"/>
</dbReference>
<dbReference type="GO" id="GO:0035598">
    <property type="term" value="F:tRNA (N(6)-L-threonylcarbamoyladenosine(37)-C(2))-methylthiotransferase activity"/>
    <property type="evidence" value="ECO:0007669"/>
    <property type="project" value="UniProtKB-EC"/>
</dbReference>
<dbReference type="NCBIfam" id="TIGR01579">
    <property type="entry name" value="MiaB-like-C"/>
    <property type="match status" value="1"/>
</dbReference>
<dbReference type="PROSITE" id="PS51449">
    <property type="entry name" value="MTTASE_N"/>
    <property type="match status" value="1"/>
</dbReference>
<feature type="domain" description="TRAM" evidence="12">
    <location>
        <begin position="363"/>
        <end position="428"/>
    </location>
</feature>
<organism evidence="15 16">
    <name type="scientific">Aerophobetes bacterium</name>
    <dbReference type="NCBI Taxonomy" id="2030807"/>
    <lineage>
        <taxon>Bacteria</taxon>
        <taxon>Candidatus Aerophobota</taxon>
    </lineage>
</organism>
<dbReference type="InterPro" id="IPR013848">
    <property type="entry name" value="Methylthiotransferase_N"/>
</dbReference>
<keyword evidence="7" id="KW-0479">Metal-binding</keyword>
<keyword evidence="9" id="KW-0411">Iron-sulfur</keyword>
<dbReference type="PROSITE" id="PS01278">
    <property type="entry name" value="MTTASE_RADICAL"/>
    <property type="match status" value="1"/>
</dbReference>
<feature type="domain" description="MTTase N-terminal" evidence="13">
    <location>
        <begin position="6"/>
        <end position="118"/>
    </location>
</feature>
<evidence type="ECO:0000259" key="12">
    <source>
        <dbReference type="PROSITE" id="PS50926"/>
    </source>
</evidence>
<dbReference type="SFLD" id="SFLDG01061">
    <property type="entry name" value="methylthiotransferase"/>
    <property type="match status" value="1"/>
</dbReference>
<dbReference type="Pfam" id="PF00919">
    <property type="entry name" value="UPF0004"/>
    <property type="match status" value="1"/>
</dbReference>
<evidence type="ECO:0000256" key="5">
    <source>
        <dbReference type="ARBA" id="ARBA00022679"/>
    </source>
</evidence>
<proteinExistence type="predicted"/>
<dbReference type="InterPro" id="IPR006467">
    <property type="entry name" value="MiaB-like_bact"/>
</dbReference>
<dbReference type="SFLD" id="SFLDS00029">
    <property type="entry name" value="Radical_SAM"/>
    <property type="match status" value="1"/>
</dbReference>
<comment type="cofactor">
    <cofactor evidence="1">
        <name>[4Fe-4S] cluster</name>
        <dbReference type="ChEBI" id="CHEBI:49883"/>
    </cofactor>
</comment>
<evidence type="ECO:0000313" key="15">
    <source>
        <dbReference type="EMBL" id="RLE14187.1"/>
    </source>
</evidence>
<evidence type="ECO:0000256" key="7">
    <source>
        <dbReference type="ARBA" id="ARBA00022723"/>
    </source>
</evidence>
<evidence type="ECO:0000313" key="16">
    <source>
        <dbReference type="Proteomes" id="UP000280417"/>
    </source>
</evidence>
<keyword evidence="5 15" id="KW-0808">Transferase</keyword>
<evidence type="ECO:0000259" key="14">
    <source>
        <dbReference type="PROSITE" id="PS51918"/>
    </source>
</evidence>
<dbReference type="GO" id="GO:0051539">
    <property type="term" value="F:4 iron, 4 sulfur cluster binding"/>
    <property type="evidence" value="ECO:0007669"/>
    <property type="project" value="UniProtKB-KW"/>
</dbReference>
<evidence type="ECO:0000256" key="2">
    <source>
        <dbReference type="ARBA" id="ARBA00002399"/>
    </source>
</evidence>
<reference evidence="15 16" key="1">
    <citation type="submission" date="2018-06" db="EMBL/GenBank/DDBJ databases">
        <title>Extensive metabolic versatility and redundancy in microbially diverse, dynamic hydrothermal sediments.</title>
        <authorList>
            <person name="Dombrowski N."/>
            <person name="Teske A."/>
            <person name="Baker B.J."/>
        </authorList>
    </citation>
    <scope>NUCLEOTIDE SEQUENCE [LARGE SCALE GENOMIC DNA]</scope>
    <source>
        <strain evidence="15">B3_G15</strain>
    </source>
</reference>
<dbReference type="InterPro" id="IPR006638">
    <property type="entry name" value="Elp3/MiaA/NifB-like_rSAM"/>
</dbReference>
<dbReference type="CDD" id="cd01335">
    <property type="entry name" value="Radical_SAM"/>
    <property type="match status" value="1"/>
</dbReference>
<dbReference type="GO" id="GO:0046872">
    <property type="term" value="F:metal ion binding"/>
    <property type="evidence" value="ECO:0007669"/>
    <property type="project" value="UniProtKB-KW"/>
</dbReference>
<dbReference type="SMART" id="SM00729">
    <property type="entry name" value="Elp3"/>
    <property type="match status" value="1"/>
</dbReference>
<comment type="function">
    <text evidence="2">Catalyzes the methylthiolation of N6-threonylcarbamoyladenosine (t(6)A), leading to the formation of 2-methylthio-N6-threonylcarbamoyladenosine (ms(2)t(6)A) at position 37 in tRNAs that read codons beginning with adenine.</text>
</comment>
<dbReference type="InterPro" id="IPR058240">
    <property type="entry name" value="rSAM_sf"/>
</dbReference>
<evidence type="ECO:0000256" key="10">
    <source>
        <dbReference type="ARBA" id="ARBA00031213"/>
    </source>
</evidence>
<evidence type="ECO:0000256" key="1">
    <source>
        <dbReference type="ARBA" id="ARBA00001966"/>
    </source>
</evidence>
<dbReference type="InterPro" id="IPR007197">
    <property type="entry name" value="rSAM"/>
</dbReference>
<dbReference type="Pfam" id="PF01938">
    <property type="entry name" value="TRAM"/>
    <property type="match status" value="1"/>
</dbReference>
<dbReference type="PROSITE" id="PS50926">
    <property type="entry name" value="TRAM"/>
    <property type="match status" value="1"/>
</dbReference>
<protein>
    <recommendedName>
        <fullName evidence="3">tRNA (N(6)-L-threonylcarbamoyladenosine(37)-C(2))-methylthiotransferase</fullName>
        <ecNumber evidence="3">2.8.4.5</ecNumber>
    </recommendedName>
    <alternativeName>
        <fullName evidence="10">tRNA-t(6)A37 methylthiotransferase</fullName>
    </alternativeName>
</protein>
<keyword evidence="6" id="KW-0949">S-adenosyl-L-methionine</keyword>
<keyword evidence="8" id="KW-0408">Iron</keyword>
<sequence>MVKNLQRIALATVGCKVNQYETQLIRERLERAGYKIVPFSSGADVYIINTCSVTQTADGKSIDLIKRAFKKNSSAKILVTGCLVEADSERIKNKVPSCLIIKNSDKLKIDTLLSLQKPSDDDFTIHSFFGHERAFVKVEDGCDQFCSYCRIPYVRGNKIRSRKPEEVFSEIKQLYRAGYREIVLTGVNLALYGKDLNPPVSLTHLLERVSFCISEEGRIRLSSLEPHLIPEGLLDLMASTPFICPHLHLAFQSGDDEILQRMGRKYTTSWLRELVGSIRQKIPDAGLSGDVIVGFPGEREDNFYRTLQFIKEAGFHRLHIFPFSSRPETPASKMKPKVSERIKKQRGKILKELSLNLSREFIERFIGKNLPVLIESKRDVRTGYLTGYTHNYIKVLACYRNNINQLTGKIVQVKIIRAEPGYALGEIV</sequence>
<dbReference type="NCBIfam" id="TIGR00089">
    <property type="entry name" value="MiaB/RimO family radical SAM methylthiotransferase"/>
    <property type="match status" value="1"/>
</dbReference>
<dbReference type="AlphaFoldDB" id="A0A662DI38"/>
<dbReference type="PROSITE" id="PS51918">
    <property type="entry name" value="RADICAL_SAM"/>
    <property type="match status" value="1"/>
</dbReference>
<accession>A0A662DI38</accession>
<dbReference type="InterPro" id="IPR023404">
    <property type="entry name" value="rSAM_horseshoe"/>
</dbReference>
<dbReference type="InterPro" id="IPR038135">
    <property type="entry name" value="Methylthiotransferase_N_sf"/>
</dbReference>
<evidence type="ECO:0000256" key="6">
    <source>
        <dbReference type="ARBA" id="ARBA00022691"/>
    </source>
</evidence>
<dbReference type="InterPro" id="IPR005839">
    <property type="entry name" value="Methylthiotransferase"/>
</dbReference>
<dbReference type="SFLD" id="SFLDG01082">
    <property type="entry name" value="B12-binding_domain_containing"/>
    <property type="match status" value="1"/>
</dbReference>